<sequence length="248" mass="27638">MSSYGRTQDLVVLVGAAEVYDCRKQTRETVYVLLDTGADRSFITEALADRLHLEDTGTVTLKISTFGSHEPMERTCGTANLQLWDSLGHAHWVSVARIDKLTDSLHRSTFTEEDIRFITEHDIKLSIEPYRRCVEPHILLGCSDVVSLLYGDSHTTWILPSGIKLIPSRLGYLVAGQLQGEVATNPTDTDAVAPDTQEGVQNWERFLALEGAGIQDFSGTKAKEQETVDRMVWESFKSTISPCENGYQ</sequence>
<dbReference type="GO" id="GO:0004190">
    <property type="term" value="F:aspartic-type endopeptidase activity"/>
    <property type="evidence" value="ECO:0007669"/>
    <property type="project" value="InterPro"/>
</dbReference>
<dbReference type="PROSITE" id="PS00141">
    <property type="entry name" value="ASP_PROTEASE"/>
    <property type="match status" value="1"/>
</dbReference>
<dbReference type="PROSITE" id="PS50175">
    <property type="entry name" value="ASP_PROT_RETROV"/>
    <property type="match status" value="1"/>
</dbReference>
<dbReference type="InterPro" id="IPR008737">
    <property type="entry name" value="DUF1758"/>
</dbReference>
<dbReference type="Gene3D" id="2.40.70.10">
    <property type="entry name" value="Acid Proteases"/>
    <property type="match status" value="1"/>
</dbReference>
<evidence type="ECO:0000256" key="1">
    <source>
        <dbReference type="ARBA" id="ARBA00022801"/>
    </source>
</evidence>
<dbReference type="InterPro" id="IPR001995">
    <property type="entry name" value="Peptidase_A2_cat"/>
</dbReference>
<name>A0AAN8ICX8_TRICO</name>
<comment type="caution">
    <text evidence="3">The sequence shown here is derived from an EMBL/GenBank/DDBJ whole genome shotgun (WGS) entry which is preliminary data.</text>
</comment>
<protein>
    <submittedName>
        <fullName evidence="3">Peptidase A2 domain-containing protein</fullName>
    </submittedName>
</protein>
<evidence type="ECO:0000313" key="4">
    <source>
        <dbReference type="Proteomes" id="UP001331761"/>
    </source>
</evidence>
<evidence type="ECO:0000259" key="2">
    <source>
        <dbReference type="PROSITE" id="PS50175"/>
    </source>
</evidence>
<evidence type="ECO:0000313" key="3">
    <source>
        <dbReference type="EMBL" id="KAK5964323.1"/>
    </source>
</evidence>
<dbReference type="Proteomes" id="UP001331761">
    <property type="component" value="Unassembled WGS sequence"/>
</dbReference>
<accession>A0AAN8ICX8</accession>
<keyword evidence="4" id="KW-1185">Reference proteome</keyword>
<dbReference type="SUPFAM" id="SSF50630">
    <property type="entry name" value="Acid proteases"/>
    <property type="match status" value="1"/>
</dbReference>
<keyword evidence="1" id="KW-0378">Hydrolase</keyword>
<feature type="non-terminal residue" evidence="3">
    <location>
        <position position="248"/>
    </location>
</feature>
<dbReference type="Pfam" id="PF05585">
    <property type="entry name" value="DUF1758"/>
    <property type="match status" value="1"/>
</dbReference>
<gene>
    <name evidence="3" type="ORF">GCK32_022669</name>
</gene>
<dbReference type="InterPro" id="IPR001969">
    <property type="entry name" value="Aspartic_peptidase_AS"/>
</dbReference>
<feature type="domain" description="Peptidase A2" evidence="2">
    <location>
        <begin position="30"/>
        <end position="45"/>
    </location>
</feature>
<dbReference type="InterPro" id="IPR021109">
    <property type="entry name" value="Peptidase_aspartic_dom_sf"/>
</dbReference>
<proteinExistence type="predicted"/>
<dbReference type="GO" id="GO:0006508">
    <property type="term" value="P:proteolysis"/>
    <property type="evidence" value="ECO:0007669"/>
    <property type="project" value="InterPro"/>
</dbReference>
<dbReference type="AlphaFoldDB" id="A0AAN8ICX8"/>
<reference evidence="3 4" key="1">
    <citation type="submission" date="2019-10" db="EMBL/GenBank/DDBJ databases">
        <title>Assembly and Annotation for the nematode Trichostrongylus colubriformis.</title>
        <authorList>
            <person name="Martin J."/>
        </authorList>
    </citation>
    <scope>NUCLEOTIDE SEQUENCE [LARGE SCALE GENOMIC DNA]</scope>
    <source>
        <strain evidence="3">G859</strain>
        <tissue evidence="3">Whole worm</tissue>
    </source>
</reference>
<organism evidence="3 4">
    <name type="scientific">Trichostrongylus colubriformis</name>
    <name type="common">Black scour worm</name>
    <dbReference type="NCBI Taxonomy" id="6319"/>
    <lineage>
        <taxon>Eukaryota</taxon>
        <taxon>Metazoa</taxon>
        <taxon>Ecdysozoa</taxon>
        <taxon>Nematoda</taxon>
        <taxon>Chromadorea</taxon>
        <taxon>Rhabditida</taxon>
        <taxon>Rhabditina</taxon>
        <taxon>Rhabditomorpha</taxon>
        <taxon>Strongyloidea</taxon>
        <taxon>Trichostrongylidae</taxon>
        <taxon>Trichostrongylus</taxon>
    </lineage>
</organism>
<dbReference type="EMBL" id="WIXE01025951">
    <property type="protein sequence ID" value="KAK5964323.1"/>
    <property type="molecule type" value="Genomic_DNA"/>
</dbReference>